<sequence>MCEKARRYVCGHVQKRRTTCFYQPRNQGPVQALLDLLPCRRKTGCDRFTSEVRLMDKPCPACARSRWLPSAKPAARRKEYPVRALRNDQETSPLIERAKTNRSLEGQAPARGGQPRTKSGSPARSQTSPRGGPTAHHQQKGANTVNGRKLQRTDTKNNVSPRSNGSRK</sequence>
<feature type="compositionally biased region" description="Polar residues" evidence="1">
    <location>
        <begin position="156"/>
        <end position="168"/>
    </location>
</feature>
<reference evidence="2 3" key="1">
    <citation type="journal article" date="2014" name="Genome Biol. Evol.">
        <title>Comparative genomics and transcriptomics analyses reveal divergent lifestyle features of nematode endoparasitic fungus Hirsutella minnesotensis.</title>
        <authorList>
            <person name="Lai Y."/>
            <person name="Liu K."/>
            <person name="Zhang X."/>
            <person name="Zhang X."/>
            <person name="Li K."/>
            <person name="Wang N."/>
            <person name="Shu C."/>
            <person name="Wu Y."/>
            <person name="Wang C."/>
            <person name="Bushley K.E."/>
            <person name="Xiang M."/>
            <person name="Liu X."/>
        </authorList>
    </citation>
    <scope>NUCLEOTIDE SEQUENCE [LARGE SCALE GENOMIC DNA]</scope>
    <source>
        <strain evidence="2 3">3608</strain>
    </source>
</reference>
<feature type="compositionally biased region" description="Basic and acidic residues" evidence="1">
    <location>
        <begin position="76"/>
        <end position="89"/>
    </location>
</feature>
<dbReference type="OrthoDB" id="4918248at2759"/>
<name>A0A0F7ZQ44_9HYPO</name>
<accession>A0A0F7ZQ44</accession>
<evidence type="ECO:0000313" key="3">
    <source>
        <dbReference type="Proteomes" id="UP000054481"/>
    </source>
</evidence>
<feature type="compositionally biased region" description="Polar residues" evidence="1">
    <location>
        <begin position="116"/>
        <end position="129"/>
    </location>
</feature>
<keyword evidence="3" id="KW-1185">Reference proteome</keyword>
<gene>
    <name evidence="2" type="ORF">HIM_03941</name>
</gene>
<evidence type="ECO:0000256" key="1">
    <source>
        <dbReference type="SAM" id="MobiDB-lite"/>
    </source>
</evidence>
<dbReference type="AlphaFoldDB" id="A0A0F7ZQ44"/>
<dbReference type="EMBL" id="KQ030510">
    <property type="protein sequence ID" value="KJZ76605.1"/>
    <property type="molecule type" value="Genomic_DNA"/>
</dbReference>
<dbReference type="Proteomes" id="UP000054481">
    <property type="component" value="Unassembled WGS sequence"/>
</dbReference>
<protein>
    <submittedName>
        <fullName evidence="2">Uncharacterized protein</fullName>
    </submittedName>
</protein>
<organism evidence="2 3">
    <name type="scientific">Hirsutella minnesotensis 3608</name>
    <dbReference type="NCBI Taxonomy" id="1043627"/>
    <lineage>
        <taxon>Eukaryota</taxon>
        <taxon>Fungi</taxon>
        <taxon>Dikarya</taxon>
        <taxon>Ascomycota</taxon>
        <taxon>Pezizomycotina</taxon>
        <taxon>Sordariomycetes</taxon>
        <taxon>Hypocreomycetidae</taxon>
        <taxon>Hypocreales</taxon>
        <taxon>Ophiocordycipitaceae</taxon>
        <taxon>Hirsutella</taxon>
    </lineage>
</organism>
<feature type="region of interest" description="Disordered" evidence="1">
    <location>
        <begin position="67"/>
        <end position="168"/>
    </location>
</feature>
<proteinExistence type="predicted"/>
<evidence type="ECO:0000313" key="2">
    <source>
        <dbReference type="EMBL" id="KJZ76605.1"/>
    </source>
</evidence>